<comment type="function">
    <text evidence="9">Required for the formation of a threonylcarbamoyl group on adenosine at position 37 (t(6)A37) in tRNAs that read codons beginning with adenine. Catalyzes the conversion of L-threonine, HCO(3)(-)/CO(2) and ATP to give threonylcarbamoyl-AMP (TC-AMP) as the acyladenylate intermediate, with the release of diphosphate.</text>
</comment>
<comment type="catalytic activity">
    <reaction evidence="8 9">
        <text>L-threonine + hydrogencarbonate + ATP = L-threonylcarbamoyladenylate + diphosphate + H2O</text>
        <dbReference type="Rhea" id="RHEA:36407"/>
        <dbReference type="ChEBI" id="CHEBI:15377"/>
        <dbReference type="ChEBI" id="CHEBI:17544"/>
        <dbReference type="ChEBI" id="CHEBI:30616"/>
        <dbReference type="ChEBI" id="CHEBI:33019"/>
        <dbReference type="ChEBI" id="CHEBI:57926"/>
        <dbReference type="ChEBI" id="CHEBI:73682"/>
        <dbReference type="EC" id="2.7.7.87"/>
    </reaction>
</comment>
<evidence type="ECO:0000259" key="10">
    <source>
        <dbReference type="PROSITE" id="PS51163"/>
    </source>
</evidence>
<comment type="subcellular location">
    <subcellularLocation>
        <location evidence="1 9">Cytoplasm</location>
    </subcellularLocation>
</comment>
<evidence type="ECO:0000256" key="7">
    <source>
        <dbReference type="ARBA" id="ARBA00022840"/>
    </source>
</evidence>
<reference evidence="11 12" key="1">
    <citation type="submission" date="2022-03" db="EMBL/GenBank/DDBJ databases">
        <title>Genomic Encyclopedia of Type Strains, Phase III (KMG-III): the genomes of soil and plant-associated and newly described type strains.</title>
        <authorList>
            <person name="Whitman W."/>
        </authorList>
    </citation>
    <scope>NUCLEOTIDE SEQUENCE [LARGE SCALE GENOMIC DNA]</scope>
    <source>
        <strain evidence="11 12">BSker1</strain>
    </source>
</reference>
<sequence length="195" mass="20423">MTNPSASSASPRGTDLNAAIAALRPGGLVAYPTEGVYGLGCDAFNGEAVQKLLSLKQRPFDKGLIVIGASLLQLEPLLHPLNRRDRDTLNASWPGPVTWIVPAADDCPDWLTGGRDTLAVRVPDHSLARELCQQFRGPVTSTSANPSGQPALTDADEVAAAFPSGLDYLLDGAVGGRNGPSEIRELASGKVLRGE</sequence>
<organism evidence="11 12">
    <name type="scientific">Natronospira proteinivora</name>
    <dbReference type="NCBI Taxonomy" id="1807133"/>
    <lineage>
        <taxon>Bacteria</taxon>
        <taxon>Pseudomonadati</taxon>
        <taxon>Pseudomonadota</taxon>
        <taxon>Gammaproteobacteria</taxon>
        <taxon>Natronospirales</taxon>
        <taxon>Natronospiraceae</taxon>
        <taxon>Natronospira</taxon>
    </lineage>
</organism>
<dbReference type="PANTHER" id="PTHR17490">
    <property type="entry name" value="SUA5"/>
    <property type="match status" value="1"/>
</dbReference>
<dbReference type="EC" id="2.7.7.87" evidence="9"/>
<proteinExistence type="inferred from homology"/>
<evidence type="ECO:0000256" key="8">
    <source>
        <dbReference type="ARBA" id="ARBA00048366"/>
    </source>
</evidence>
<gene>
    <name evidence="9" type="primary">tsaC</name>
    <name evidence="11" type="ORF">J2T60_002079</name>
</gene>
<feature type="domain" description="YrdC-like" evidence="10">
    <location>
        <begin position="13"/>
        <end position="195"/>
    </location>
</feature>
<evidence type="ECO:0000256" key="6">
    <source>
        <dbReference type="ARBA" id="ARBA00022741"/>
    </source>
</evidence>
<keyword evidence="4 9" id="KW-0819">tRNA processing</keyword>
<dbReference type="InterPro" id="IPR006070">
    <property type="entry name" value="Sua5-like_dom"/>
</dbReference>
<dbReference type="Proteomes" id="UP001523550">
    <property type="component" value="Unassembled WGS sequence"/>
</dbReference>
<keyword evidence="12" id="KW-1185">Reference proteome</keyword>
<comment type="similarity">
    <text evidence="9">Belongs to the SUA5 family. TsaC subfamily.</text>
</comment>
<dbReference type="HAMAP" id="MF_01852">
    <property type="entry name" value="TsaC"/>
    <property type="match status" value="1"/>
</dbReference>
<dbReference type="PANTHER" id="PTHR17490:SF18">
    <property type="entry name" value="THREONYLCARBAMOYL-AMP SYNTHASE"/>
    <property type="match status" value="1"/>
</dbReference>
<evidence type="ECO:0000256" key="5">
    <source>
        <dbReference type="ARBA" id="ARBA00022695"/>
    </source>
</evidence>
<dbReference type="PROSITE" id="PS51163">
    <property type="entry name" value="YRDC"/>
    <property type="match status" value="1"/>
</dbReference>
<protein>
    <recommendedName>
        <fullName evidence="9">Threonylcarbamoyl-AMP synthase</fullName>
        <shortName evidence="9">TC-AMP synthase</shortName>
        <ecNumber evidence="9">2.7.7.87</ecNumber>
    </recommendedName>
    <alternativeName>
        <fullName evidence="9">L-threonylcarbamoyladenylate synthase</fullName>
    </alternativeName>
    <alternativeName>
        <fullName evidence="9">t(6)A37 threonylcarbamoyladenosine biosynthesis protein TsaC</fullName>
    </alternativeName>
    <alternativeName>
        <fullName evidence="9">tRNA threonylcarbamoyladenosine biosynthesis protein TsaC</fullName>
    </alternativeName>
</protein>
<evidence type="ECO:0000256" key="1">
    <source>
        <dbReference type="ARBA" id="ARBA00004496"/>
    </source>
</evidence>
<evidence type="ECO:0000256" key="3">
    <source>
        <dbReference type="ARBA" id="ARBA00022679"/>
    </source>
</evidence>
<evidence type="ECO:0000313" key="12">
    <source>
        <dbReference type="Proteomes" id="UP001523550"/>
    </source>
</evidence>
<dbReference type="InterPro" id="IPR050156">
    <property type="entry name" value="TC-AMP_synthase_SUA5"/>
</dbReference>
<dbReference type="EMBL" id="JALJYF010000002">
    <property type="protein sequence ID" value="MCP1728079.1"/>
    <property type="molecule type" value="Genomic_DNA"/>
</dbReference>
<dbReference type="GO" id="GO:0061710">
    <property type="term" value="F:L-threonylcarbamoyladenylate synthase"/>
    <property type="evidence" value="ECO:0007669"/>
    <property type="project" value="UniProtKB-EC"/>
</dbReference>
<dbReference type="Gene3D" id="3.90.870.10">
    <property type="entry name" value="DHBP synthase"/>
    <property type="match status" value="1"/>
</dbReference>
<keyword evidence="3 9" id="KW-0808">Transferase</keyword>
<keyword evidence="7 9" id="KW-0067">ATP-binding</keyword>
<dbReference type="RefSeq" id="WP_253449546.1">
    <property type="nucleotide sequence ID" value="NZ_JALJYF010000002.1"/>
</dbReference>
<name>A0ABT1G9W2_9GAMM</name>
<dbReference type="InterPro" id="IPR017945">
    <property type="entry name" value="DHBP_synth_RibB-like_a/b_dom"/>
</dbReference>
<accession>A0ABT1G9W2</accession>
<keyword evidence="2 9" id="KW-0963">Cytoplasm</keyword>
<keyword evidence="6 9" id="KW-0547">Nucleotide-binding</keyword>
<evidence type="ECO:0000256" key="2">
    <source>
        <dbReference type="ARBA" id="ARBA00022490"/>
    </source>
</evidence>
<keyword evidence="5 9" id="KW-0548">Nucleotidyltransferase</keyword>
<dbReference type="InterPro" id="IPR023535">
    <property type="entry name" value="TC-AMP_synthase"/>
</dbReference>
<comment type="caution">
    <text evidence="11">The sequence shown here is derived from an EMBL/GenBank/DDBJ whole genome shotgun (WGS) entry which is preliminary data.</text>
</comment>
<dbReference type="NCBIfam" id="TIGR00057">
    <property type="entry name" value="L-threonylcarbamoyladenylate synthase"/>
    <property type="match status" value="1"/>
</dbReference>
<evidence type="ECO:0000256" key="9">
    <source>
        <dbReference type="HAMAP-Rule" id="MF_01852"/>
    </source>
</evidence>
<dbReference type="SUPFAM" id="SSF55821">
    <property type="entry name" value="YrdC/RibB"/>
    <property type="match status" value="1"/>
</dbReference>
<evidence type="ECO:0000313" key="11">
    <source>
        <dbReference type="EMBL" id="MCP1728079.1"/>
    </source>
</evidence>
<evidence type="ECO:0000256" key="4">
    <source>
        <dbReference type="ARBA" id="ARBA00022694"/>
    </source>
</evidence>
<dbReference type="Pfam" id="PF01300">
    <property type="entry name" value="Sua5_yciO_yrdC"/>
    <property type="match status" value="1"/>
</dbReference>